<keyword evidence="7 8" id="KW-0539">Nucleus</keyword>
<evidence type="ECO:0000256" key="6">
    <source>
        <dbReference type="ARBA" id="ARBA00023163"/>
    </source>
</evidence>
<dbReference type="InterPro" id="IPR001356">
    <property type="entry name" value="HD"/>
</dbReference>
<accession>A0A1S3JH16</accession>
<evidence type="ECO:0000313" key="12">
    <source>
        <dbReference type="RefSeq" id="XP_013409692.1"/>
    </source>
</evidence>
<dbReference type="Pfam" id="PF02376">
    <property type="entry name" value="CUT"/>
    <property type="match status" value="1"/>
</dbReference>
<evidence type="ECO:0000256" key="1">
    <source>
        <dbReference type="ARBA" id="ARBA00004123"/>
    </source>
</evidence>
<reference evidence="12" key="1">
    <citation type="submission" date="2025-08" db="UniProtKB">
        <authorList>
            <consortium name="RefSeq"/>
        </authorList>
    </citation>
    <scope>IDENTIFICATION</scope>
    <source>
        <tissue evidence="12">Gonads</tissue>
    </source>
</reference>
<dbReference type="SMART" id="SM01109">
    <property type="entry name" value="CUT"/>
    <property type="match status" value="1"/>
</dbReference>
<name>A0A1S3JH16_LINAN</name>
<dbReference type="SMART" id="SM00389">
    <property type="entry name" value="HOX"/>
    <property type="match status" value="1"/>
</dbReference>
<dbReference type="InterPro" id="IPR010982">
    <property type="entry name" value="Lambda_DNA-bd_dom_sf"/>
</dbReference>
<comment type="similarity">
    <text evidence="2">Belongs to the CUT homeobox family.</text>
</comment>
<keyword evidence="3" id="KW-0805">Transcription regulation</keyword>
<dbReference type="GeneID" id="106173195"/>
<evidence type="ECO:0000313" key="11">
    <source>
        <dbReference type="Proteomes" id="UP000085678"/>
    </source>
</evidence>
<dbReference type="GO" id="GO:0003677">
    <property type="term" value="F:DNA binding"/>
    <property type="evidence" value="ECO:0007669"/>
    <property type="project" value="UniProtKB-KW"/>
</dbReference>
<dbReference type="GO" id="GO:0005634">
    <property type="term" value="C:nucleus"/>
    <property type="evidence" value="ECO:0007669"/>
    <property type="project" value="UniProtKB-SubCell"/>
</dbReference>
<dbReference type="Gene3D" id="1.10.260.40">
    <property type="entry name" value="lambda repressor-like DNA-binding domains"/>
    <property type="match status" value="1"/>
</dbReference>
<dbReference type="STRING" id="7574.A0A1S3JH16"/>
<dbReference type="OrthoDB" id="508875at2759"/>
<evidence type="ECO:0000256" key="2">
    <source>
        <dbReference type="ARBA" id="ARBA00008190"/>
    </source>
</evidence>
<feature type="region of interest" description="Disordered" evidence="9">
    <location>
        <begin position="83"/>
        <end position="125"/>
    </location>
</feature>
<keyword evidence="11" id="KW-1185">Reference proteome</keyword>
<evidence type="ECO:0000256" key="4">
    <source>
        <dbReference type="ARBA" id="ARBA00023125"/>
    </source>
</evidence>
<keyword evidence="4 8" id="KW-0238">DNA-binding</keyword>
<dbReference type="Pfam" id="PF00046">
    <property type="entry name" value="Homeodomain"/>
    <property type="match status" value="1"/>
</dbReference>
<sequence length="289" mass="33193">MLVLWCHRNRTPVCIMSGDLMPIVHAVNEGFLDSPVADRNHSHRYEELMGESVSCPTCRGLGRVPRDHPSLNTISPEIVKTETLSGQDQTTVALPGQDQTMVTEGKSPKDPRGRRPKPPEEDETESFQIGMEIYDKIKQELKQQKVSQEVFAAVALGRTQGLLSDMLRKAEQGVPATASTRANLHQIEEFLRRPPRERQRLYKGYKMENREKRRMRREYYEDEDQPAFKKRTMISAHANAVMMQYYEKVSDTPDDAGLDVMAEVLNLDRDVIEKFFKNERKKKSQEGTV</sequence>
<evidence type="ECO:0000259" key="10">
    <source>
        <dbReference type="PROSITE" id="PS51042"/>
    </source>
</evidence>
<dbReference type="InterPro" id="IPR009057">
    <property type="entry name" value="Homeodomain-like_sf"/>
</dbReference>
<organism evidence="11 12">
    <name type="scientific">Lingula anatina</name>
    <name type="common">Brachiopod</name>
    <name type="synonym">Lingula unguis</name>
    <dbReference type="NCBI Taxonomy" id="7574"/>
    <lineage>
        <taxon>Eukaryota</taxon>
        <taxon>Metazoa</taxon>
        <taxon>Spiralia</taxon>
        <taxon>Lophotrochozoa</taxon>
        <taxon>Brachiopoda</taxon>
        <taxon>Linguliformea</taxon>
        <taxon>Lingulata</taxon>
        <taxon>Lingulida</taxon>
        <taxon>Linguloidea</taxon>
        <taxon>Lingulidae</taxon>
        <taxon>Lingula</taxon>
    </lineage>
</organism>
<proteinExistence type="inferred from homology"/>
<dbReference type="SUPFAM" id="SSF47413">
    <property type="entry name" value="lambda repressor-like DNA-binding domains"/>
    <property type="match status" value="1"/>
</dbReference>
<dbReference type="Proteomes" id="UP000085678">
    <property type="component" value="Unplaced"/>
</dbReference>
<evidence type="ECO:0000256" key="8">
    <source>
        <dbReference type="RuleBase" id="RU000682"/>
    </source>
</evidence>
<keyword evidence="5 8" id="KW-0371">Homeobox</keyword>
<gene>
    <name evidence="12" type="primary">LOC106173195</name>
</gene>
<dbReference type="Gene3D" id="1.10.10.60">
    <property type="entry name" value="Homeodomain-like"/>
    <property type="match status" value="1"/>
</dbReference>
<feature type="compositionally biased region" description="Polar residues" evidence="9">
    <location>
        <begin position="83"/>
        <end position="102"/>
    </location>
</feature>
<dbReference type="SUPFAM" id="SSF46689">
    <property type="entry name" value="Homeodomain-like"/>
    <property type="match status" value="1"/>
</dbReference>
<dbReference type="RefSeq" id="XP_013409692.1">
    <property type="nucleotide sequence ID" value="XM_013554238.1"/>
</dbReference>
<comment type="subcellular location">
    <subcellularLocation>
        <location evidence="1 8">Nucleus</location>
    </subcellularLocation>
</comment>
<feature type="compositionally biased region" description="Basic and acidic residues" evidence="9">
    <location>
        <begin position="106"/>
        <end position="119"/>
    </location>
</feature>
<dbReference type="CDD" id="cd00086">
    <property type="entry name" value="homeodomain"/>
    <property type="match status" value="1"/>
</dbReference>
<evidence type="ECO:0000256" key="3">
    <source>
        <dbReference type="ARBA" id="ARBA00023015"/>
    </source>
</evidence>
<evidence type="ECO:0000256" key="5">
    <source>
        <dbReference type="ARBA" id="ARBA00023155"/>
    </source>
</evidence>
<evidence type="ECO:0000256" key="7">
    <source>
        <dbReference type="ARBA" id="ARBA00023242"/>
    </source>
</evidence>
<dbReference type="InterPro" id="IPR003350">
    <property type="entry name" value="CUT_dom"/>
</dbReference>
<protein>
    <submittedName>
        <fullName evidence="12">Uncharacterized protein LOC106173195 isoform X2</fullName>
    </submittedName>
</protein>
<dbReference type="AlphaFoldDB" id="A0A1S3JH16"/>
<dbReference type="PROSITE" id="PS51042">
    <property type="entry name" value="CUT"/>
    <property type="match status" value="1"/>
</dbReference>
<keyword evidence="6" id="KW-0804">Transcription</keyword>
<dbReference type="InParanoid" id="A0A1S3JH16"/>
<feature type="domain" description="CUT" evidence="10">
    <location>
        <begin position="119"/>
        <end position="206"/>
    </location>
</feature>
<evidence type="ECO:0000256" key="9">
    <source>
        <dbReference type="SAM" id="MobiDB-lite"/>
    </source>
</evidence>